<dbReference type="EMBL" id="JAULSW010000007">
    <property type="protein sequence ID" value="KAK3375192.1"/>
    <property type="molecule type" value="Genomic_DNA"/>
</dbReference>
<reference evidence="2" key="1">
    <citation type="journal article" date="2023" name="Mol. Phylogenet. Evol.">
        <title>Genome-scale phylogeny and comparative genomics of the fungal order Sordariales.</title>
        <authorList>
            <person name="Hensen N."/>
            <person name="Bonometti L."/>
            <person name="Westerberg I."/>
            <person name="Brannstrom I.O."/>
            <person name="Guillou S."/>
            <person name="Cros-Aarteil S."/>
            <person name="Calhoun S."/>
            <person name="Haridas S."/>
            <person name="Kuo A."/>
            <person name="Mondo S."/>
            <person name="Pangilinan J."/>
            <person name="Riley R."/>
            <person name="LaButti K."/>
            <person name="Andreopoulos B."/>
            <person name="Lipzen A."/>
            <person name="Chen C."/>
            <person name="Yan M."/>
            <person name="Daum C."/>
            <person name="Ng V."/>
            <person name="Clum A."/>
            <person name="Steindorff A."/>
            <person name="Ohm R.A."/>
            <person name="Martin F."/>
            <person name="Silar P."/>
            <person name="Natvig D.O."/>
            <person name="Lalanne C."/>
            <person name="Gautier V."/>
            <person name="Ament-Velasquez S.L."/>
            <person name="Kruys A."/>
            <person name="Hutchinson M.I."/>
            <person name="Powell A.J."/>
            <person name="Barry K."/>
            <person name="Miller A.N."/>
            <person name="Grigoriev I.V."/>
            <person name="Debuchy R."/>
            <person name="Gladieux P."/>
            <person name="Hiltunen Thoren M."/>
            <person name="Johannesson H."/>
        </authorList>
    </citation>
    <scope>NUCLEOTIDE SEQUENCE</scope>
    <source>
        <strain evidence="2">CBS 232.78</strain>
    </source>
</reference>
<name>A0AAE0N8Y8_9PEZI</name>
<evidence type="ECO:0000256" key="1">
    <source>
        <dbReference type="SAM" id="SignalP"/>
    </source>
</evidence>
<evidence type="ECO:0000313" key="3">
    <source>
        <dbReference type="Proteomes" id="UP001285441"/>
    </source>
</evidence>
<protein>
    <recommendedName>
        <fullName evidence="4">Secreted protein</fullName>
    </recommendedName>
</protein>
<feature type="signal peptide" evidence="1">
    <location>
        <begin position="1"/>
        <end position="36"/>
    </location>
</feature>
<comment type="caution">
    <text evidence="2">The sequence shown here is derived from an EMBL/GenBank/DDBJ whole genome shotgun (WGS) entry which is preliminary data.</text>
</comment>
<evidence type="ECO:0000313" key="2">
    <source>
        <dbReference type="EMBL" id="KAK3375192.1"/>
    </source>
</evidence>
<dbReference type="AlphaFoldDB" id="A0AAE0N8Y8"/>
<evidence type="ECO:0008006" key="4">
    <source>
        <dbReference type="Google" id="ProtNLM"/>
    </source>
</evidence>
<keyword evidence="3" id="KW-1185">Reference proteome</keyword>
<organism evidence="2 3">
    <name type="scientific">Podospora didyma</name>
    <dbReference type="NCBI Taxonomy" id="330526"/>
    <lineage>
        <taxon>Eukaryota</taxon>
        <taxon>Fungi</taxon>
        <taxon>Dikarya</taxon>
        <taxon>Ascomycota</taxon>
        <taxon>Pezizomycotina</taxon>
        <taxon>Sordariomycetes</taxon>
        <taxon>Sordariomycetidae</taxon>
        <taxon>Sordariales</taxon>
        <taxon>Podosporaceae</taxon>
        <taxon>Podospora</taxon>
    </lineage>
</organism>
<sequence length="92" mass="10080">MLDRGMSCHAVVTANVTRSWLLRLLACLSVVLCVGGRRGSKAKQGNKPRETLRELASIQTINVNKSNFATLRWLILLPIYPSCQGGRTTNGP</sequence>
<reference evidence="2" key="2">
    <citation type="submission" date="2023-06" db="EMBL/GenBank/DDBJ databases">
        <authorList>
            <consortium name="Lawrence Berkeley National Laboratory"/>
            <person name="Haridas S."/>
            <person name="Hensen N."/>
            <person name="Bonometti L."/>
            <person name="Westerberg I."/>
            <person name="Brannstrom I.O."/>
            <person name="Guillou S."/>
            <person name="Cros-Aarteil S."/>
            <person name="Calhoun S."/>
            <person name="Kuo A."/>
            <person name="Mondo S."/>
            <person name="Pangilinan J."/>
            <person name="Riley R."/>
            <person name="LaButti K."/>
            <person name="Andreopoulos B."/>
            <person name="Lipzen A."/>
            <person name="Chen C."/>
            <person name="Yanf M."/>
            <person name="Daum C."/>
            <person name="Ng V."/>
            <person name="Clum A."/>
            <person name="Steindorff A."/>
            <person name="Ohm R."/>
            <person name="Martin F."/>
            <person name="Silar P."/>
            <person name="Natvig D."/>
            <person name="Lalanne C."/>
            <person name="Gautier V."/>
            <person name="Ament-velasquez S.L."/>
            <person name="Kruys A."/>
            <person name="Hutchinson M.I."/>
            <person name="Powell A.J."/>
            <person name="Barry K."/>
            <person name="Miller A.N."/>
            <person name="Grigoriev I.V."/>
            <person name="Debuchy R."/>
            <person name="Gladieux P."/>
            <person name="Thoren M.H."/>
            <person name="Johannesson H."/>
        </authorList>
    </citation>
    <scope>NUCLEOTIDE SEQUENCE</scope>
    <source>
        <strain evidence="2">CBS 232.78</strain>
    </source>
</reference>
<feature type="chain" id="PRO_5042218397" description="Secreted protein" evidence="1">
    <location>
        <begin position="37"/>
        <end position="92"/>
    </location>
</feature>
<gene>
    <name evidence="2" type="ORF">B0H63DRAFT_482121</name>
</gene>
<dbReference type="Proteomes" id="UP001285441">
    <property type="component" value="Unassembled WGS sequence"/>
</dbReference>
<proteinExistence type="predicted"/>
<keyword evidence="1" id="KW-0732">Signal</keyword>
<accession>A0AAE0N8Y8</accession>